<accession>A0ABU2USE4</accession>
<protein>
    <recommendedName>
        <fullName evidence="3">DUF2399 domain-containing protein</fullName>
    </recommendedName>
</protein>
<organism evidence="1 2">
    <name type="scientific">Streptomyces hintoniae</name>
    <dbReference type="NCBI Taxonomy" id="3075521"/>
    <lineage>
        <taxon>Bacteria</taxon>
        <taxon>Bacillati</taxon>
        <taxon>Actinomycetota</taxon>
        <taxon>Actinomycetes</taxon>
        <taxon>Kitasatosporales</taxon>
        <taxon>Streptomycetaceae</taxon>
        <taxon>Streptomyces</taxon>
    </lineage>
</organism>
<evidence type="ECO:0000313" key="2">
    <source>
        <dbReference type="Proteomes" id="UP001180489"/>
    </source>
</evidence>
<gene>
    <name evidence="1" type="ORF">RM863_29195</name>
</gene>
<name>A0ABU2USE4_9ACTN</name>
<keyword evidence="2" id="KW-1185">Reference proteome</keyword>
<sequence>MPREAYIERKFSPQSMGLITKADEICRAYAQQGFDLTLRQLYYQFVARDLLPNKMSEYKRLGSVVNDARLAGLLDWHYIVDRTRNLRSLPHWETPHSVIRSAASGYRTDRWARQPYRVEVWIEKDALVGVIASACQRNDVDYFSCRGYTSQSELWGAAQRMIRYQRAGQKPVIIHLGDHDPSGVDMTRDIRERLALFEATVDVRRIALNMDQVLEYDPPPNPAKLTDSRATGYIRAHGRSSWELDALEPTLLDQLIEDEIWAFRDAGLWDETTRAMEAERALLQRVAGRWDEVALLLSEDGDSQ</sequence>
<dbReference type="Proteomes" id="UP001180489">
    <property type="component" value="Unassembled WGS sequence"/>
</dbReference>
<dbReference type="EMBL" id="JAVRFF010000039">
    <property type="protein sequence ID" value="MDT0476208.1"/>
    <property type="molecule type" value="Genomic_DNA"/>
</dbReference>
<reference evidence="1" key="1">
    <citation type="submission" date="2024-05" db="EMBL/GenBank/DDBJ databases">
        <title>30 novel species of actinomycetes from the DSMZ collection.</title>
        <authorList>
            <person name="Nouioui I."/>
        </authorList>
    </citation>
    <scope>NUCLEOTIDE SEQUENCE</scope>
    <source>
        <strain evidence="1">DSM 41014</strain>
    </source>
</reference>
<comment type="caution">
    <text evidence="1">The sequence shown here is derived from an EMBL/GenBank/DDBJ whole genome shotgun (WGS) entry which is preliminary data.</text>
</comment>
<dbReference type="RefSeq" id="WP_311636923.1">
    <property type="nucleotide sequence ID" value="NZ_JAVRFF010000039.1"/>
</dbReference>
<evidence type="ECO:0008006" key="3">
    <source>
        <dbReference type="Google" id="ProtNLM"/>
    </source>
</evidence>
<evidence type="ECO:0000313" key="1">
    <source>
        <dbReference type="EMBL" id="MDT0476208.1"/>
    </source>
</evidence>
<proteinExistence type="predicted"/>